<feature type="transmembrane region" description="Helical" evidence="2">
    <location>
        <begin position="130"/>
        <end position="150"/>
    </location>
</feature>
<keyword evidence="4" id="KW-1185">Reference proteome</keyword>
<organism evidence="3 4">
    <name type="scientific">Antricoccus suffuscus</name>
    <dbReference type="NCBI Taxonomy" id="1629062"/>
    <lineage>
        <taxon>Bacteria</taxon>
        <taxon>Bacillati</taxon>
        <taxon>Actinomycetota</taxon>
        <taxon>Actinomycetes</taxon>
        <taxon>Geodermatophilales</taxon>
        <taxon>Antricoccaceae</taxon>
        <taxon>Antricoccus</taxon>
    </lineage>
</organism>
<evidence type="ECO:0000313" key="4">
    <source>
        <dbReference type="Proteomes" id="UP000237752"/>
    </source>
</evidence>
<dbReference type="RefSeq" id="WP_106350480.1">
    <property type="nucleotide sequence ID" value="NZ_PVUE01000019.1"/>
</dbReference>
<reference evidence="3 4" key="1">
    <citation type="submission" date="2018-03" db="EMBL/GenBank/DDBJ databases">
        <title>Genomic Encyclopedia of Archaeal and Bacterial Type Strains, Phase II (KMG-II): from individual species to whole genera.</title>
        <authorList>
            <person name="Goeker M."/>
        </authorList>
    </citation>
    <scope>NUCLEOTIDE SEQUENCE [LARGE SCALE GENOMIC DNA]</scope>
    <source>
        <strain evidence="3 4">DSM 100065</strain>
    </source>
</reference>
<accession>A0A2T0ZSK5</accession>
<feature type="transmembrane region" description="Helical" evidence="2">
    <location>
        <begin position="21"/>
        <end position="46"/>
    </location>
</feature>
<evidence type="ECO:0000313" key="3">
    <source>
        <dbReference type="EMBL" id="PRZ39078.1"/>
    </source>
</evidence>
<sequence length="212" mass="22413">MSDRAFPSITPTSVGRSPTSLVRWGTGVLGLGLGLVVVATLAFGFFSRIDGNVETAGTIQVGYAADQASSNAKQASGYGIYQVEYSIDGNDHVGFIVGSFSVGQEIQIKAPADGSPYKRLALADSVTTKVLSWLFMPIGLVLVVVGAIWLTRGLITRSAQIRADVQRAYGLPVQAAPTAPPVPQRQVIPPPQRPPEDGNEPPKGFFTAPYDI</sequence>
<dbReference type="AlphaFoldDB" id="A0A2T0ZSK5"/>
<keyword evidence="2" id="KW-0472">Membrane</keyword>
<evidence type="ECO:0000256" key="1">
    <source>
        <dbReference type="SAM" id="MobiDB-lite"/>
    </source>
</evidence>
<feature type="region of interest" description="Disordered" evidence="1">
    <location>
        <begin position="176"/>
        <end position="212"/>
    </location>
</feature>
<name>A0A2T0ZSK5_9ACTN</name>
<keyword evidence="2" id="KW-0812">Transmembrane</keyword>
<gene>
    <name evidence="3" type="ORF">CLV47_11924</name>
</gene>
<dbReference type="Proteomes" id="UP000237752">
    <property type="component" value="Unassembled WGS sequence"/>
</dbReference>
<proteinExistence type="predicted"/>
<evidence type="ECO:0008006" key="5">
    <source>
        <dbReference type="Google" id="ProtNLM"/>
    </source>
</evidence>
<protein>
    <recommendedName>
        <fullName evidence="5">DUF3592 domain-containing protein</fullName>
    </recommendedName>
</protein>
<keyword evidence="2" id="KW-1133">Transmembrane helix</keyword>
<evidence type="ECO:0000256" key="2">
    <source>
        <dbReference type="SAM" id="Phobius"/>
    </source>
</evidence>
<dbReference type="EMBL" id="PVUE01000019">
    <property type="protein sequence ID" value="PRZ39078.1"/>
    <property type="molecule type" value="Genomic_DNA"/>
</dbReference>
<feature type="compositionally biased region" description="Pro residues" evidence="1">
    <location>
        <begin position="178"/>
        <end position="193"/>
    </location>
</feature>
<comment type="caution">
    <text evidence="3">The sequence shown here is derived from an EMBL/GenBank/DDBJ whole genome shotgun (WGS) entry which is preliminary data.</text>
</comment>